<dbReference type="RefSeq" id="WP_265767483.1">
    <property type="nucleotide sequence ID" value="NZ_JAGGJA010000015.1"/>
</dbReference>
<evidence type="ECO:0000313" key="2">
    <source>
        <dbReference type="EMBL" id="MCW9708679.1"/>
    </source>
</evidence>
<dbReference type="Gene3D" id="3.20.20.70">
    <property type="entry name" value="Aldolase class I"/>
    <property type="match status" value="2"/>
</dbReference>
<gene>
    <name evidence="2" type="ORF">J6I44_17590</name>
</gene>
<dbReference type="PANTHER" id="PTHR35882">
    <property type="entry name" value="PELA"/>
    <property type="match status" value="1"/>
</dbReference>
<evidence type="ECO:0000259" key="1">
    <source>
        <dbReference type="Pfam" id="PF03537"/>
    </source>
</evidence>
<name>A0ABT3PS35_9BACT</name>
<dbReference type="PANTHER" id="PTHR35882:SF2">
    <property type="entry name" value="PELA"/>
    <property type="match status" value="1"/>
</dbReference>
<protein>
    <submittedName>
        <fullName evidence="2">Endo alpha-1,4 polygalactosaminidase</fullName>
    </submittedName>
</protein>
<dbReference type="PROSITE" id="PS51257">
    <property type="entry name" value="PROKAR_LIPOPROTEIN"/>
    <property type="match status" value="1"/>
</dbReference>
<dbReference type="InterPro" id="IPR017853">
    <property type="entry name" value="GH"/>
</dbReference>
<dbReference type="InterPro" id="IPR004352">
    <property type="entry name" value="GH114_TIM-barrel"/>
</dbReference>
<reference evidence="2 3" key="1">
    <citation type="submission" date="2021-03" db="EMBL/GenBank/DDBJ databases">
        <title>Aliifodinibius sp. nov., a new bacterium isolated from saline soil.</title>
        <authorList>
            <person name="Galisteo C."/>
            <person name="De La Haba R."/>
            <person name="Sanchez-Porro C."/>
            <person name="Ventosa A."/>
        </authorList>
    </citation>
    <scope>NUCLEOTIDE SEQUENCE [LARGE SCALE GENOMIC DNA]</scope>
    <source>
        <strain evidence="2 3">1BSP15-2V2</strain>
    </source>
</reference>
<dbReference type="Proteomes" id="UP001207918">
    <property type="component" value="Unassembled WGS sequence"/>
</dbReference>
<dbReference type="PRINTS" id="PR01545">
    <property type="entry name" value="THEMAYE10DUF"/>
</dbReference>
<proteinExistence type="predicted"/>
<organism evidence="2 3">
    <name type="scientific">Fodinibius salsisoli</name>
    <dbReference type="NCBI Taxonomy" id="2820877"/>
    <lineage>
        <taxon>Bacteria</taxon>
        <taxon>Pseudomonadati</taxon>
        <taxon>Balneolota</taxon>
        <taxon>Balneolia</taxon>
        <taxon>Balneolales</taxon>
        <taxon>Balneolaceae</taxon>
        <taxon>Fodinibius</taxon>
    </lineage>
</organism>
<accession>A0ABT3PS35</accession>
<sequence length="346" mass="40011">MKTTTKYFFFLSLLAVSCTNGLSDAYYSSNDNLKPGTELTDQYTFEMNETPDYRDEMVSFVTNIGDYARQQNPSFVVIPQNGEELIYNDSGTLNQKYLNGIDGLAREDLFFGYEQDNKATPKNERLYMQSFLDEAKKAGKPILTIDYAWSPKKIDRSFERNHDHGYIPFVAPHRSLDIVPGYDSSLYNENANDIQSLSEAKNFLYLINPQNYGTKEALLQDLEQTNHDLIVIDLFLYDDISFTAAEVARLKTKANGGKRLVLAYMSIGEAEDYRYYWDSSWNTTAPNWMEPENPNWPGNFKVKYWSQQWQDLIWGTSESYLDRILAAGFDGTYLDLIDAYYYFETT</sequence>
<dbReference type="EMBL" id="JAGGJA010000015">
    <property type="protein sequence ID" value="MCW9708679.1"/>
    <property type="molecule type" value="Genomic_DNA"/>
</dbReference>
<dbReference type="InterPro" id="IPR013785">
    <property type="entry name" value="Aldolase_TIM"/>
</dbReference>
<evidence type="ECO:0000313" key="3">
    <source>
        <dbReference type="Proteomes" id="UP001207918"/>
    </source>
</evidence>
<dbReference type="InterPro" id="IPR016062">
    <property type="entry name" value="TM1410-rel"/>
</dbReference>
<dbReference type="Pfam" id="PF03537">
    <property type="entry name" value="Glyco_hydro_114"/>
    <property type="match status" value="1"/>
</dbReference>
<feature type="domain" description="Glycoside-hydrolase family GH114 TIM-barrel" evidence="1">
    <location>
        <begin position="228"/>
        <end position="340"/>
    </location>
</feature>
<keyword evidence="3" id="KW-1185">Reference proteome</keyword>
<comment type="caution">
    <text evidence="2">The sequence shown here is derived from an EMBL/GenBank/DDBJ whole genome shotgun (WGS) entry which is preliminary data.</text>
</comment>
<dbReference type="SUPFAM" id="SSF51445">
    <property type="entry name" value="(Trans)glycosidases"/>
    <property type="match status" value="2"/>
</dbReference>